<reference evidence="1" key="2">
    <citation type="submission" date="2013-10" db="EMBL/GenBank/DDBJ databases">
        <authorList>
            <person name="Aslett M."/>
        </authorList>
    </citation>
    <scope>NUCLEOTIDE SEQUENCE [LARGE SCALE GENOMIC DNA]</scope>
    <source>
        <strain evidence="1">Houghton</strain>
    </source>
</reference>
<dbReference type="EMBL" id="HG676225">
    <property type="protein sequence ID" value="CDJ43836.1"/>
    <property type="molecule type" value="Genomic_DNA"/>
</dbReference>
<dbReference type="VEuPathDB" id="ToxoDB:ETH_00035315"/>
<protein>
    <submittedName>
        <fullName evidence="1">Uncharacterized protein</fullName>
    </submittedName>
</protein>
<dbReference type="VEuPathDB" id="ToxoDB:ETH2_1051500"/>
<dbReference type="Proteomes" id="UP000030747">
    <property type="component" value="Unassembled WGS sequence"/>
</dbReference>
<proteinExistence type="predicted"/>
<name>U6L0W7_EIMTE</name>
<dbReference type="GeneID" id="25256104"/>
<dbReference type="AlphaFoldDB" id="U6L0W7"/>
<organism evidence="1 2">
    <name type="scientific">Eimeria tenella</name>
    <name type="common">Coccidian parasite</name>
    <dbReference type="NCBI Taxonomy" id="5802"/>
    <lineage>
        <taxon>Eukaryota</taxon>
        <taxon>Sar</taxon>
        <taxon>Alveolata</taxon>
        <taxon>Apicomplexa</taxon>
        <taxon>Conoidasida</taxon>
        <taxon>Coccidia</taxon>
        <taxon>Eucoccidiorida</taxon>
        <taxon>Eimeriorina</taxon>
        <taxon>Eimeriidae</taxon>
        <taxon>Eimeria</taxon>
    </lineage>
</organism>
<feature type="non-terminal residue" evidence="1">
    <location>
        <position position="1"/>
    </location>
</feature>
<sequence>TQGRMLFMLLASPTFFRVFDQREQQFPGAPLLPGDPVAVSSELN</sequence>
<dbReference type="RefSeq" id="XP_013234585.1">
    <property type="nucleotide sequence ID" value="XM_013379131.1"/>
</dbReference>
<keyword evidence="2" id="KW-1185">Reference proteome</keyword>
<evidence type="ECO:0000313" key="1">
    <source>
        <dbReference type="EMBL" id="CDJ43836.1"/>
    </source>
</evidence>
<evidence type="ECO:0000313" key="2">
    <source>
        <dbReference type="Proteomes" id="UP000030747"/>
    </source>
</evidence>
<accession>U6L0W7</accession>
<gene>
    <name evidence="1" type="ORF">ETH_00035315</name>
</gene>
<reference evidence="1" key="1">
    <citation type="submission" date="2013-10" db="EMBL/GenBank/DDBJ databases">
        <title>Genomic analysis of the causative agents of coccidiosis in chickens.</title>
        <authorList>
            <person name="Reid A.J."/>
            <person name="Blake D."/>
            <person name="Billington K."/>
            <person name="Browne H."/>
            <person name="Dunn M."/>
            <person name="Hung S."/>
            <person name="Kawahara F."/>
            <person name="Miranda-Saavedra D."/>
            <person name="Mourier T."/>
            <person name="Nagra H."/>
            <person name="Otto T.D."/>
            <person name="Rawlings N."/>
            <person name="Sanchez A."/>
            <person name="Sanders M."/>
            <person name="Subramaniam C."/>
            <person name="Tay Y."/>
            <person name="Dear P."/>
            <person name="Doerig C."/>
            <person name="Gruber A."/>
            <person name="Parkinson J."/>
            <person name="Shirley M."/>
            <person name="Wan K.L."/>
            <person name="Berriman M."/>
            <person name="Tomley F."/>
            <person name="Pain A."/>
        </authorList>
    </citation>
    <scope>NUCLEOTIDE SEQUENCE [LARGE SCALE GENOMIC DNA]</scope>
    <source>
        <strain evidence="1">Houghton</strain>
    </source>
</reference>